<organism evidence="2 3">
    <name type="scientific">Ficus carica</name>
    <name type="common">Common fig</name>
    <dbReference type="NCBI Taxonomy" id="3494"/>
    <lineage>
        <taxon>Eukaryota</taxon>
        <taxon>Viridiplantae</taxon>
        <taxon>Streptophyta</taxon>
        <taxon>Embryophyta</taxon>
        <taxon>Tracheophyta</taxon>
        <taxon>Spermatophyta</taxon>
        <taxon>Magnoliopsida</taxon>
        <taxon>eudicotyledons</taxon>
        <taxon>Gunneridae</taxon>
        <taxon>Pentapetalae</taxon>
        <taxon>rosids</taxon>
        <taxon>fabids</taxon>
        <taxon>Rosales</taxon>
        <taxon>Moraceae</taxon>
        <taxon>Ficeae</taxon>
        <taxon>Ficus</taxon>
    </lineage>
</organism>
<feature type="region of interest" description="Disordered" evidence="1">
    <location>
        <begin position="1"/>
        <end position="21"/>
    </location>
</feature>
<proteinExistence type="predicted"/>
<evidence type="ECO:0000256" key="1">
    <source>
        <dbReference type="SAM" id="MobiDB-lite"/>
    </source>
</evidence>
<accession>A0AA87ZWG7</accession>
<sequence>MTPPPSPLPHSTVAATLPSPPPHSPVALNAALPSLSFFCRRRRHLHCHPVFPSRP</sequence>
<comment type="caution">
    <text evidence="2">The sequence shown here is derived from an EMBL/GenBank/DDBJ whole genome shotgun (WGS) entry which is preliminary data.</text>
</comment>
<name>A0AA87ZWG7_FICCA</name>
<reference evidence="2" key="1">
    <citation type="submission" date="2023-07" db="EMBL/GenBank/DDBJ databases">
        <title>draft genome sequence of fig (Ficus carica).</title>
        <authorList>
            <person name="Takahashi T."/>
            <person name="Nishimura K."/>
        </authorList>
    </citation>
    <scope>NUCLEOTIDE SEQUENCE</scope>
</reference>
<dbReference type="EMBL" id="BTGU01000019">
    <property type="protein sequence ID" value="GMN45059.1"/>
    <property type="molecule type" value="Genomic_DNA"/>
</dbReference>
<dbReference type="AlphaFoldDB" id="A0AA87ZWG7"/>
<protein>
    <submittedName>
        <fullName evidence="2">Uncharacterized protein</fullName>
    </submittedName>
</protein>
<gene>
    <name evidence="2" type="ORF">TIFTF001_014260</name>
</gene>
<keyword evidence="3" id="KW-1185">Reference proteome</keyword>
<dbReference type="Proteomes" id="UP001187192">
    <property type="component" value="Unassembled WGS sequence"/>
</dbReference>
<evidence type="ECO:0000313" key="2">
    <source>
        <dbReference type="EMBL" id="GMN45059.1"/>
    </source>
</evidence>
<evidence type="ECO:0000313" key="3">
    <source>
        <dbReference type="Proteomes" id="UP001187192"/>
    </source>
</evidence>